<dbReference type="InterPro" id="IPR026992">
    <property type="entry name" value="DIOX_N"/>
</dbReference>
<accession>A0ABQ8G861</accession>
<dbReference type="PROSITE" id="PS51471">
    <property type="entry name" value="FE2OG_OXY"/>
    <property type="match status" value="1"/>
</dbReference>
<dbReference type="Pfam" id="PF03171">
    <property type="entry name" value="2OG-FeII_Oxy"/>
    <property type="match status" value="1"/>
</dbReference>
<evidence type="ECO:0000256" key="2">
    <source>
        <dbReference type="RuleBase" id="RU003682"/>
    </source>
</evidence>
<dbReference type="InterPro" id="IPR005123">
    <property type="entry name" value="Oxoglu/Fe-dep_dioxygenase_dom"/>
</dbReference>
<keyword evidence="2" id="KW-0560">Oxidoreductase</keyword>
<gene>
    <name evidence="4" type="ORF">B0J12DRAFT_670037</name>
</gene>
<dbReference type="InterPro" id="IPR027443">
    <property type="entry name" value="IPNS-like_sf"/>
</dbReference>
<sequence length="341" mass="38428">MTIPIIDARALRNGTPVERAAFAKELLTGLTNYGFVKLINHSVPVEEVQAVFDAVTKFFRLPFDVKKDIRNDPGQSQQRGWSVVGEEKTWWLESNKGDVIAPEFSDNKESFDCGDPADKQYPNKWPAEKELPGYQHLMESFFRDCGALCVQLLQELATAMQLDPALFSSRCTNEASTIRINHFPPIERSKLDTGKISRIWPHNDFGIISLVFPDKTPGLEYEDRENPGNFIPVPYGSKDEVVVIASETLQRWTNGGMRAGLHQVTKPKGLASDVVPERWSLVYFCKADRHVDVGPLPEFIAQDQKPLYQHLSALEYQDMRNAAHYPRLAAPVATEQIAQDA</sequence>
<evidence type="ECO:0000259" key="3">
    <source>
        <dbReference type="PROSITE" id="PS51471"/>
    </source>
</evidence>
<dbReference type="Proteomes" id="UP000774617">
    <property type="component" value="Unassembled WGS sequence"/>
</dbReference>
<dbReference type="Gene3D" id="2.60.120.330">
    <property type="entry name" value="B-lactam Antibiotic, Isopenicillin N Synthase, Chain"/>
    <property type="match status" value="1"/>
</dbReference>
<feature type="domain" description="Fe2OG dioxygenase" evidence="3">
    <location>
        <begin position="174"/>
        <end position="287"/>
    </location>
</feature>
<reference evidence="4 5" key="1">
    <citation type="journal article" date="2021" name="Nat. Commun.">
        <title>Genetic determinants of endophytism in the Arabidopsis root mycobiome.</title>
        <authorList>
            <person name="Mesny F."/>
            <person name="Miyauchi S."/>
            <person name="Thiergart T."/>
            <person name="Pickel B."/>
            <person name="Atanasova L."/>
            <person name="Karlsson M."/>
            <person name="Huettel B."/>
            <person name="Barry K.W."/>
            <person name="Haridas S."/>
            <person name="Chen C."/>
            <person name="Bauer D."/>
            <person name="Andreopoulos W."/>
            <person name="Pangilinan J."/>
            <person name="LaButti K."/>
            <person name="Riley R."/>
            <person name="Lipzen A."/>
            <person name="Clum A."/>
            <person name="Drula E."/>
            <person name="Henrissat B."/>
            <person name="Kohler A."/>
            <person name="Grigoriev I.V."/>
            <person name="Martin F.M."/>
            <person name="Hacquard S."/>
        </authorList>
    </citation>
    <scope>NUCLEOTIDE SEQUENCE [LARGE SCALE GENOMIC DNA]</scope>
    <source>
        <strain evidence="4 5">MPI-SDFR-AT-0080</strain>
    </source>
</reference>
<dbReference type="Pfam" id="PF14226">
    <property type="entry name" value="DIOX_N"/>
    <property type="match status" value="1"/>
</dbReference>
<evidence type="ECO:0000313" key="5">
    <source>
        <dbReference type="Proteomes" id="UP000774617"/>
    </source>
</evidence>
<evidence type="ECO:0000313" key="4">
    <source>
        <dbReference type="EMBL" id="KAH7045250.1"/>
    </source>
</evidence>
<evidence type="ECO:0000256" key="1">
    <source>
        <dbReference type="ARBA" id="ARBA00008056"/>
    </source>
</evidence>
<dbReference type="InterPro" id="IPR050231">
    <property type="entry name" value="Iron_ascorbate_oxido_reductase"/>
</dbReference>
<dbReference type="SUPFAM" id="SSF51197">
    <property type="entry name" value="Clavaminate synthase-like"/>
    <property type="match status" value="1"/>
</dbReference>
<dbReference type="EMBL" id="JAGTJR010000019">
    <property type="protein sequence ID" value="KAH7045250.1"/>
    <property type="molecule type" value="Genomic_DNA"/>
</dbReference>
<dbReference type="InterPro" id="IPR044861">
    <property type="entry name" value="IPNS-like_FE2OG_OXY"/>
</dbReference>
<keyword evidence="2" id="KW-0408">Iron</keyword>
<dbReference type="PANTHER" id="PTHR47990">
    <property type="entry name" value="2-OXOGLUTARATE (2OG) AND FE(II)-DEPENDENT OXYGENASE SUPERFAMILY PROTEIN-RELATED"/>
    <property type="match status" value="1"/>
</dbReference>
<comment type="caution">
    <text evidence="4">The sequence shown here is derived from an EMBL/GenBank/DDBJ whole genome shotgun (WGS) entry which is preliminary data.</text>
</comment>
<comment type="similarity">
    <text evidence="1 2">Belongs to the iron/ascorbate-dependent oxidoreductase family.</text>
</comment>
<keyword evidence="5" id="KW-1185">Reference proteome</keyword>
<proteinExistence type="inferred from homology"/>
<organism evidence="4 5">
    <name type="scientific">Macrophomina phaseolina</name>
    <dbReference type="NCBI Taxonomy" id="35725"/>
    <lineage>
        <taxon>Eukaryota</taxon>
        <taxon>Fungi</taxon>
        <taxon>Dikarya</taxon>
        <taxon>Ascomycota</taxon>
        <taxon>Pezizomycotina</taxon>
        <taxon>Dothideomycetes</taxon>
        <taxon>Dothideomycetes incertae sedis</taxon>
        <taxon>Botryosphaeriales</taxon>
        <taxon>Botryosphaeriaceae</taxon>
        <taxon>Macrophomina</taxon>
    </lineage>
</organism>
<keyword evidence="2" id="KW-0479">Metal-binding</keyword>
<protein>
    <recommendedName>
        <fullName evidence="3">Fe2OG dioxygenase domain-containing protein</fullName>
    </recommendedName>
</protein>
<name>A0ABQ8G861_9PEZI</name>